<dbReference type="InterPro" id="IPR032819">
    <property type="entry name" value="TruB_C"/>
</dbReference>
<dbReference type="AlphaFoldDB" id="A0A212PYP4"/>
<evidence type="ECO:0000256" key="3">
    <source>
        <dbReference type="ARBA" id="ARBA00022694"/>
    </source>
</evidence>
<evidence type="ECO:0000259" key="6">
    <source>
        <dbReference type="Pfam" id="PF01509"/>
    </source>
</evidence>
<protein>
    <recommendedName>
        <fullName evidence="5">tRNA pseudouridine synthase B</fullName>
        <ecNumber evidence="5">5.4.99.25</ecNumber>
    </recommendedName>
    <alternativeName>
        <fullName evidence="5">tRNA pseudouridine(55) synthase</fullName>
        <shortName evidence="5">Psi55 synthase</shortName>
    </alternativeName>
    <alternativeName>
        <fullName evidence="5">tRNA pseudouridylate synthase</fullName>
    </alternativeName>
    <alternativeName>
        <fullName evidence="5">tRNA-uridine isomerase</fullName>
    </alternativeName>
</protein>
<dbReference type="Pfam" id="PF16198">
    <property type="entry name" value="TruB_C_2"/>
    <property type="match status" value="1"/>
</dbReference>
<dbReference type="Pfam" id="PF01509">
    <property type="entry name" value="TruB_N"/>
    <property type="match status" value="1"/>
</dbReference>
<dbReference type="GO" id="GO:0031119">
    <property type="term" value="P:tRNA pseudouridine synthesis"/>
    <property type="evidence" value="ECO:0007669"/>
    <property type="project" value="UniProtKB-UniRule"/>
</dbReference>
<dbReference type="InterPro" id="IPR020103">
    <property type="entry name" value="PsdUridine_synth_cat_dom_sf"/>
</dbReference>
<accession>A0A212PYP4</accession>
<dbReference type="PANTHER" id="PTHR13767:SF2">
    <property type="entry name" value="PSEUDOURIDYLATE SYNTHASE TRUB1"/>
    <property type="match status" value="1"/>
</dbReference>
<sequence>MAGRRRRGRPIDAWLVIDKPEGITSTQVVGRVKWITDAAKVGHGGTLDPMATGILPIAMGEATKTVPYIMDARKAYSFTVRFGAATDTDDAEGEVIATSAERPSDDAIEGALPRFIGLIMQRPPRYAAVKIQGERAYDLARRGEDVVLEPRPILVEKLKFVRRVDDDHAEFEMISGKGAYVRSLARDLGEALGCFAHVSTLRRTSVGPFGLAQAISLEALDALVQEETLPQVLVSVATALAGIPAFAVTEPQALRLRSGQSVRVAPRLVGEEAQDGVTLKVTQAGELVAIARLDGAELSPVRVFNLKGAMGARA</sequence>
<evidence type="ECO:0000259" key="7">
    <source>
        <dbReference type="Pfam" id="PF16198"/>
    </source>
</evidence>
<dbReference type="EC" id="5.4.99.25" evidence="5"/>
<keyword evidence="9" id="KW-1185">Reference proteome</keyword>
<dbReference type="GO" id="GO:1990481">
    <property type="term" value="P:mRNA pseudouridine synthesis"/>
    <property type="evidence" value="ECO:0007669"/>
    <property type="project" value="TreeGrafter"/>
</dbReference>
<evidence type="ECO:0000256" key="1">
    <source>
        <dbReference type="ARBA" id="ARBA00000385"/>
    </source>
</evidence>
<dbReference type="OrthoDB" id="9802309at2"/>
<evidence type="ECO:0000313" key="9">
    <source>
        <dbReference type="Proteomes" id="UP000197065"/>
    </source>
</evidence>
<dbReference type="NCBIfam" id="TIGR00431">
    <property type="entry name" value="TruB"/>
    <property type="match status" value="1"/>
</dbReference>
<dbReference type="CDD" id="cd02573">
    <property type="entry name" value="PseudoU_synth_EcTruB"/>
    <property type="match status" value="1"/>
</dbReference>
<reference evidence="8 9" key="1">
    <citation type="submission" date="2017-06" db="EMBL/GenBank/DDBJ databases">
        <authorList>
            <person name="Kim H.J."/>
            <person name="Triplett B.A."/>
        </authorList>
    </citation>
    <scope>NUCLEOTIDE SEQUENCE [LARGE SCALE GENOMIC DNA]</scope>
    <source>
        <strain evidence="8 9">B29T1</strain>
    </source>
</reference>
<keyword evidence="3 5" id="KW-0819">tRNA processing</keyword>
<dbReference type="InterPro" id="IPR002501">
    <property type="entry name" value="PsdUridine_synth_N"/>
</dbReference>
<dbReference type="EMBL" id="FYEH01000001">
    <property type="protein sequence ID" value="SNB52109.1"/>
    <property type="molecule type" value="Genomic_DNA"/>
</dbReference>
<organism evidence="8 9">
    <name type="scientific">Arboricoccus pini</name>
    <dbReference type="NCBI Taxonomy" id="1963835"/>
    <lineage>
        <taxon>Bacteria</taxon>
        <taxon>Pseudomonadati</taxon>
        <taxon>Pseudomonadota</taxon>
        <taxon>Alphaproteobacteria</taxon>
        <taxon>Geminicoccales</taxon>
        <taxon>Geminicoccaceae</taxon>
        <taxon>Arboricoccus</taxon>
    </lineage>
</organism>
<dbReference type="Gene3D" id="3.30.2350.10">
    <property type="entry name" value="Pseudouridine synthase"/>
    <property type="match status" value="1"/>
</dbReference>
<dbReference type="HAMAP" id="MF_01080">
    <property type="entry name" value="TruB_bact"/>
    <property type="match status" value="1"/>
</dbReference>
<evidence type="ECO:0000256" key="2">
    <source>
        <dbReference type="ARBA" id="ARBA00005642"/>
    </source>
</evidence>
<gene>
    <name evidence="5" type="primary">truB</name>
    <name evidence="8" type="ORF">SAMN07250955_101186</name>
</gene>
<name>A0A212PYP4_9PROT</name>
<keyword evidence="4 5" id="KW-0413">Isomerase</keyword>
<dbReference type="RefSeq" id="WP_088559519.1">
    <property type="nucleotide sequence ID" value="NZ_FYEH01000001.1"/>
</dbReference>
<feature type="domain" description="Pseudouridine synthase II N-terminal" evidence="6">
    <location>
        <begin position="33"/>
        <end position="181"/>
    </location>
</feature>
<comment type="function">
    <text evidence="5">Responsible for synthesis of pseudouridine from uracil-55 in the psi GC loop of transfer RNAs.</text>
</comment>
<dbReference type="InterPro" id="IPR014780">
    <property type="entry name" value="tRNA_psdUridine_synth_TruB"/>
</dbReference>
<evidence type="ECO:0000313" key="8">
    <source>
        <dbReference type="EMBL" id="SNB52109.1"/>
    </source>
</evidence>
<evidence type="ECO:0000256" key="5">
    <source>
        <dbReference type="HAMAP-Rule" id="MF_01080"/>
    </source>
</evidence>
<feature type="domain" description="tRNA pseudouridylate synthase B C-terminal" evidence="7">
    <location>
        <begin position="182"/>
        <end position="240"/>
    </location>
</feature>
<dbReference type="PANTHER" id="PTHR13767">
    <property type="entry name" value="TRNA-PSEUDOURIDINE SYNTHASE"/>
    <property type="match status" value="1"/>
</dbReference>
<dbReference type="GO" id="GO:0160148">
    <property type="term" value="F:tRNA pseudouridine(55) synthase activity"/>
    <property type="evidence" value="ECO:0007669"/>
    <property type="project" value="UniProtKB-EC"/>
</dbReference>
<evidence type="ECO:0000256" key="4">
    <source>
        <dbReference type="ARBA" id="ARBA00023235"/>
    </source>
</evidence>
<proteinExistence type="inferred from homology"/>
<dbReference type="Proteomes" id="UP000197065">
    <property type="component" value="Unassembled WGS sequence"/>
</dbReference>
<dbReference type="SUPFAM" id="SSF55120">
    <property type="entry name" value="Pseudouridine synthase"/>
    <property type="match status" value="1"/>
</dbReference>
<comment type="catalytic activity">
    <reaction evidence="1 5">
        <text>uridine(55) in tRNA = pseudouridine(55) in tRNA</text>
        <dbReference type="Rhea" id="RHEA:42532"/>
        <dbReference type="Rhea" id="RHEA-COMP:10101"/>
        <dbReference type="Rhea" id="RHEA-COMP:10102"/>
        <dbReference type="ChEBI" id="CHEBI:65314"/>
        <dbReference type="ChEBI" id="CHEBI:65315"/>
        <dbReference type="EC" id="5.4.99.25"/>
    </reaction>
</comment>
<dbReference type="GO" id="GO:0003723">
    <property type="term" value="F:RNA binding"/>
    <property type="evidence" value="ECO:0007669"/>
    <property type="project" value="InterPro"/>
</dbReference>
<comment type="similarity">
    <text evidence="2 5">Belongs to the pseudouridine synthase TruB family. Type 1 subfamily.</text>
</comment>
<feature type="active site" description="Nucleophile" evidence="5">
    <location>
        <position position="48"/>
    </location>
</feature>